<dbReference type="InterPro" id="IPR000795">
    <property type="entry name" value="T_Tr_GTP-bd_dom"/>
</dbReference>
<keyword evidence="2 8" id="KW-0547">Nucleotide-binding</keyword>
<dbReference type="Pfam" id="PF03144">
    <property type="entry name" value="GTP_EFTU_D2"/>
    <property type="match status" value="1"/>
</dbReference>
<dbReference type="PANTHER" id="PTHR43512:SF7">
    <property type="entry name" value="TRANSLATION FACTOR GUF1, MITOCHONDRIAL"/>
    <property type="match status" value="1"/>
</dbReference>
<dbReference type="HAMAP" id="MF_00071">
    <property type="entry name" value="LepA"/>
    <property type="match status" value="1"/>
</dbReference>
<dbReference type="NCBIfam" id="TIGR01393">
    <property type="entry name" value="lepA"/>
    <property type="match status" value="1"/>
</dbReference>
<dbReference type="FunFam" id="3.30.70.2570:FF:000001">
    <property type="entry name" value="Translation factor GUF1, mitochondrial"/>
    <property type="match status" value="1"/>
</dbReference>
<dbReference type="InterPro" id="IPR038363">
    <property type="entry name" value="LepA_C_sf"/>
</dbReference>
<evidence type="ECO:0000259" key="9">
    <source>
        <dbReference type="PROSITE" id="PS51722"/>
    </source>
</evidence>
<keyword evidence="8" id="KW-0648">Protein biosynthesis</keyword>
<dbReference type="GO" id="GO:0006412">
    <property type="term" value="P:translation"/>
    <property type="evidence" value="ECO:0007669"/>
    <property type="project" value="UniProtKB-KW"/>
</dbReference>
<keyword evidence="6 8" id="KW-0342">GTP-binding</keyword>
<comment type="catalytic activity">
    <reaction evidence="8">
        <text>GTP + H2O = GDP + phosphate + H(+)</text>
        <dbReference type="Rhea" id="RHEA:19669"/>
        <dbReference type="ChEBI" id="CHEBI:15377"/>
        <dbReference type="ChEBI" id="CHEBI:15378"/>
        <dbReference type="ChEBI" id="CHEBI:37565"/>
        <dbReference type="ChEBI" id="CHEBI:43474"/>
        <dbReference type="ChEBI" id="CHEBI:58189"/>
        <dbReference type="EC" id="3.6.5.n1"/>
    </reaction>
</comment>
<comment type="caution">
    <text evidence="10">The sequence shown here is derived from an EMBL/GenBank/DDBJ whole genome shotgun (WGS) entry which is preliminary data.</text>
</comment>
<dbReference type="Proteomes" id="UP001162131">
    <property type="component" value="Unassembled WGS sequence"/>
</dbReference>
<dbReference type="GO" id="GO:0005759">
    <property type="term" value="C:mitochondrial matrix"/>
    <property type="evidence" value="ECO:0007669"/>
    <property type="project" value="UniProtKB-UniRule"/>
</dbReference>
<dbReference type="SUPFAM" id="SSF54980">
    <property type="entry name" value="EF-G C-terminal domain-like"/>
    <property type="match status" value="2"/>
</dbReference>
<dbReference type="InterPro" id="IPR035654">
    <property type="entry name" value="LepA_IV"/>
</dbReference>
<dbReference type="CDD" id="cd03709">
    <property type="entry name" value="lepA_C"/>
    <property type="match status" value="1"/>
</dbReference>
<evidence type="ECO:0000256" key="8">
    <source>
        <dbReference type="HAMAP-Rule" id="MF_03137"/>
    </source>
</evidence>
<dbReference type="PRINTS" id="PR00315">
    <property type="entry name" value="ELONGATNFCT"/>
</dbReference>
<dbReference type="EC" id="3.6.5.n1" evidence="8"/>
<dbReference type="InterPro" id="IPR031157">
    <property type="entry name" value="G_TR_CS"/>
</dbReference>
<dbReference type="FunFam" id="3.30.70.240:FF:000007">
    <property type="entry name" value="Translation factor GUF1, mitochondrial"/>
    <property type="match status" value="1"/>
</dbReference>
<dbReference type="InterPro" id="IPR004161">
    <property type="entry name" value="EFTu-like_2"/>
</dbReference>
<dbReference type="Gene3D" id="3.30.70.2570">
    <property type="entry name" value="Elongation factor 4, C-terminal domain"/>
    <property type="match status" value="1"/>
</dbReference>
<dbReference type="Gene3D" id="3.30.70.240">
    <property type="match status" value="1"/>
</dbReference>
<dbReference type="FunFam" id="3.30.70.870:FF:000004">
    <property type="entry name" value="Translation factor GUF1, mitochondrial"/>
    <property type="match status" value="1"/>
</dbReference>
<evidence type="ECO:0000256" key="6">
    <source>
        <dbReference type="ARBA" id="ARBA00023134"/>
    </source>
</evidence>
<protein>
    <recommendedName>
        <fullName evidence="8">Translation factor GUF1 homolog, mitochondrial</fullName>
        <ecNumber evidence="8">3.6.5.n1</ecNumber>
    </recommendedName>
    <alternativeName>
        <fullName evidence="8">Elongation factor 4 homolog</fullName>
        <shortName evidence="8">EF-4</shortName>
    </alternativeName>
    <alternativeName>
        <fullName evidence="8">GTPase GUF1 homolog</fullName>
    </alternativeName>
    <alternativeName>
        <fullName evidence="8">Ribosomal back-translocase</fullName>
    </alternativeName>
</protein>
<proteinExistence type="inferred from homology"/>
<dbReference type="GO" id="GO:0045727">
    <property type="term" value="P:positive regulation of translation"/>
    <property type="evidence" value="ECO:0007669"/>
    <property type="project" value="UniProtKB-UniRule"/>
</dbReference>
<dbReference type="SUPFAM" id="SSF52540">
    <property type="entry name" value="P-loop containing nucleoside triphosphate hydrolases"/>
    <property type="match status" value="1"/>
</dbReference>
<evidence type="ECO:0000256" key="4">
    <source>
        <dbReference type="ARBA" id="ARBA00022801"/>
    </source>
</evidence>
<dbReference type="FunFam" id="3.40.50.300:FF:000078">
    <property type="entry name" value="Elongation factor 4"/>
    <property type="match status" value="1"/>
</dbReference>
<dbReference type="GO" id="GO:0003924">
    <property type="term" value="F:GTPase activity"/>
    <property type="evidence" value="ECO:0007669"/>
    <property type="project" value="UniProtKB-UniRule"/>
</dbReference>
<evidence type="ECO:0000313" key="10">
    <source>
        <dbReference type="EMBL" id="CAG9323065.1"/>
    </source>
</evidence>
<dbReference type="InterPro" id="IPR035647">
    <property type="entry name" value="EFG_III/V"/>
</dbReference>
<keyword evidence="5 8" id="KW-0496">Mitochondrion</keyword>
<feature type="domain" description="Tr-type G" evidence="9">
    <location>
        <begin position="14"/>
        <end position="190"/>
    </location>
</feature>
<dbReference type="SMART" id="SM00838">
    <property type="entry name" value="EFG_C"/>
    <property type="match status" value="1"/>
</dbReference>
<comment type="similarity">
    <text evidence="8">Belongs to the GTP-binding elongation factor family. LepA subfamily.</text>
</comment>
<dbReference type="FunFam" id="2.40.30.10:FF:000015">
    <property type="entry name" value="Translation factor GUF1, mitochondrial"/>
    <property type="match status" value="1"/>
</dbReference>
<dbReference type="PROSITE" id="PS51722">
    <property type="entry name" value="G_TR_2"/>
    <property type="match status" value="1"/>
</dbReference>
<feature type="binding site" evidence="8">
    <location>
        <begin position="139"/>
        <end position="142"/>
    </location>
    <ligand>
        <name>GTP</name>
        <dbReference type="ChEBI" id="CHEBI:37565"/>
    </ligand>
</feature>
<feature type="binding site" evidence="8">
    <location>
        <begin position="23"/>
        <end position="30"/>
    </location>
    <ligand>
        <name>GTP</name>
        <dbReference type="ChEBI" id="CHEBI:37565"/>
    </ligand>
</feature>
<evidence type="ECO:0000256" key="1">
    <source>
        <dbReference type="ARBA" id="ARBA00005454"/>
    </source>
</evidence>
<organism evidence="10 11">
    <name type="scientific">Blepharisma stoltei</name>
    <dbReference type="NCBI Taxonomy" id="1481888"/>
    <lineage>
        <taxon>Eukaryota</taxon>
        <taxon>Sar</taxon>
        <taxon>Alveolata</taxon>
        <taxon>Ciliophora</taxon>
        <taxon>Postciliodesmatophora</taxon>
        <taxon>Heterotrichea</taxon>
        <taxon>Heterotrichida</taxon>
        <taxon>Blepharismidae</taxon>
        <taxon>Blepharisma</taxon>
    </lineage>
</organism>
<dbReference type="InterPro" id="IPR000640">
    <property type="entry name" value="EFG_V-like"/>
</dbReference>
<dbReference type="PROSITE" id="PS00301">
    <property type="entry name" value="G_TR_1"/>
    <property type="match status" value="1"/>
</dbReference>
<gene>
    <name evidence="10" type="ORF">BSTOLATCC_MIC32970</name>
</gene>
<dbReference type="EMBL" id="CAJZBQ010000033">
    <property type="protein sequence ID" value="CAG9323065.1"/>
    <property type="molecule type" value="Genomic_DNA"/>
</dbReference>
<dbReference type="InterPro" id="IPR027417">
    <property type="entry name" value="P-loop_NTPase"/>
</dbReference>
<comment type="subcellular location">
    <subcellularLocation>
        <location evidence="8">Mitochondrion inner membrane</location>
        <topology evidence="8">Peripheral membrane protein</topology>
        <orientation evidence="8">Matrix side</orientation>
    </subcellularLocation>
</comment>
<comment type="function">
    <text evidence="8">Promotes mitochondrial protein synthesis. May act as a fidelity factor of the translation reaction, by catalyzing a one-codon backward translocation of tRNAs on improperly translocated ribosomes. Binds to mitochondrial ribosomes in a GTP-dependent manner.</text>
</comment>
<accession>A0AAU9J740</accession>
<dbReference type="CDD" id="cd03699">
    <property type="entry name" value="EF4_II"/>
    <property type="match status" value="1"/>
</dbReference>
<evidence type="ECO:0000256" key="5">
    <source>
        <dbReference type="ARBA" id="ARBA00023128"/>
    </source>
</evidence>
<dbReference type="InterPro" id="IPR005225">
    <property type="entry name" value="Small_GTP-bd"/>
</dbReference>
<dbReference type="Pfam" id="PF06421">
    <property type="entry name" value="LepA_C"/>
    <property type="match status" value="1"/>
</dbReference>
<dbReference type="Gene3D" id="2.40.30.10">
    <property type="entry name" value="Translation factors"/>
    <property type="match status" value="1"/>
</dbReference>
<evidence type="ECO:0000256" key="7">
    <source>
        <dbReference type="ARBA" id="ARBA00023136"/>
    </source>
</evidence>
<dbReference type="GO" id="GO:0005743">
    <property type="term" value="C:mitochondrial inner membrane"/>
    <property type="evidence" value="ECO:0007669"/>
    <property type="project" value="UniProtKB-SubCell"/>
</dbReference>
<sequence length="601" mass="68251">MISYVKRCFTEARSYIRNFCIVAHIDHGKSTLADRFLELTGTKVDKAQVLDKLAVERERGITVRAQTATMNYEYKGHQYLLNLIDTPGHVDFSYEVSRSLRACQGAILLVDATAGIQAQTFSTFYQAFEANLEIIPGVNKIDHPSAVPELVVEQLKTHFDLHNPFMVSAKTGQGVKELIEAVIEKVPPPPGNTDGRLRCFLFDSWYDWLNGVICAIEIVDGRLQKGDRIRSINNGKTYQVHEIGFMRLELEPRNSLESGQVGYVVLNMKETSEALIGDTFCMVDDKDIVPFEGFKKSKCMVFSGVFPIDQEECEDLNKALMKYNLEDRSLVIQKDQSAALGNGFRCGFLGLLHMDIFKERLDREHKISVIMTPPSVPYKAILKDGTEILIEKCNEMPDKFKIKTFLEPMVSITIVIPNEYLGDVMSFCLQHRSKQDEIVNIDTKHVLLRYSLPLSEIIVDFYDCLKSITKGMATMDYEHKDYREADLGKLVAMINSDPIDALTFLVHRSQAYDKAKILVEKLKENIPGQQFDISIQASFDGKVIASQKIRPFRKDVLAKLYGGDQTRKNKLLDKQKRGKKKMKMIGNVEVDPATFQNILRN</sequence>
<comment type="similarity">
    <text evidence="1">Belongs to the TRAFAC class translation factor GTPase superfamily. Classic translation factor GTPase family. LepA subfamily.</text>
</comment>
<dbReference type="Pfam" id="PF00009">
    <property type="entry name" value="GTP_EFTU"/>
    <property type="match status" value="1"/>
</dbReference>
<keyword evidence="7 8" id="KW-0472">Membrane</keyword>
<dbReference type="Gene3D" id="3.40.50.300">
    <property type="entry name" value="P-loop containing nucleotide triphosphate hydrolases"/>
    <property type="match status" value="1"/>
</dbReference>
<evidence type="ECO:0000256" key="3">
    <source>
        <dbReference type="ARBA" id="ARBA00022792"/>
    </source>
</evidence>
<keyword evidence="3 8" id="KW-0999">Mitochondrion inner membrane</keyword>
<dbReference type="PANTHER" id="PTHR43512">
    <property type="entry name" value="TRANSLATION FACTOR GUF1-RELATED"/>
    <property type="match status" value="1"/>
</dbReference>
<dbReference type="InterPro" id="IPR006297">
    <property type="entry name" value="EF-4"/>
</dbReference>
<dbReference type="GO" id="GO:0097177">
    <property type="term" value="F:mitochondrial ribosome binding"/>
    <property type="evidence" value="ECO:0007669"/>
    <property type="project" value="TreeGrafter"/>
</dbReference>
<dbReference type="Pfam" id="PF00679">
    <property type="entry name" value="EFG_C"/>
    <property type="match status" value="1"/>
</dbReference>
<dbReference type="NCBIfam" id="TIGR00231">
    <property type="entry name" value="small_GTP"/>
    <property type="match status" value="1"/>
</dbReference>
<keyword evidence="4 8" id="KW-0378">Hydrolase</keyword>
<dbReference type="Gene3D" id="3.30.70.870">
    <property type="entry name" value="Elongation Factor G (Translational Gtpase), domain 3"/>
    <property type="match status" value="1"/>
</dbReference>
<name>A0AAU9J740_9CILI</name>
<dbReference type="CDD" id="cd01890">
    <property type="entry name" value="LepA"/>
    <property type="match status" value="1"/>
</dbReference>
<feature type="binding site" evidence="8">
    <location>
        <begin position="85"/>
        <end position="89"/>
    </location>
    <ligand>
        <name>GTP</name>
        <dbReference type="ChEBI" id="CHEBI:37565"/>
    </ligand>
</feature>
<dbReference type="GO" id="GO:0005525">
    <property type="term" value="F:GTP binding"/>
    <property type="evidence" value="ECO:0007669"/>
    <property type="project" value="UniProtKB-UniRule"/>
</dbReference>
<evidence type="ECO:0000256" key="2">
    <source>
        <dbReference type="ARBA" id="ARBA00022741"/>
    </source>
</evidence>
<dbReference type="AlphaFoldDB" id="A0AAU9J740"/>
<reference evidence="10" key="1">
    <citation type="submission" date="2021-09" db="EMBL/GenBank/DDBJ databases">
        <authorList>
            <consortium name="AG Swart"/>
            <person name="Singh M."/>
            <person name="Singh A."/>
            <person name="Seah K."/>
            <person name="Emmerich C."/>
        </authorList>
    </citation>
    <scope>NUCLEOTIDE SEQUENCE</scope>
    <source>
        <strain evidence="10">ATCC30299</strain>
    </source>
</reference>
<dbReference type="InterPro" id="IPR013842">
    <property type="entry name" value="LepA_CTD"/>
</dbReference>
<keyword evidence="11" id="KW-1185">Reference proteome</keyword>
<evidence type="ECO:0000313" key="11">
    <source>
        <dbReference type="Proteomes" id="UP001162131"/>
    </source>
</evidence>